<feature type="region of interest" description="Disordered" evidence="1">
    <location>
        <begin position="1"/>
        <end position="60"/>
    </location>
</feature>
<dbReference type="AlphaFoldDB" id="W7TJM5"/>
<comment type="caution">
    <text evidence="2">The sequence shown here is derived from an EMBL/GenBank/DDBJ whole genome shotgun (WGS) entry which is preliminary data.</text>
</comment>
<gene>
    <name evidence="2" type="ORF">Naga_100335g1</name>
</gene>
<protein>
    <submittedName>
        <fullName evidence="2">Uncharacterized protein</fullName>
    </submittedName>
</protein>
<evidence type="ECO:0000313" key="3">
    <source>
        <dbReference type="Proteomes" id="UP000019335"/>
    </source>
</evidence>
<sequence length="77" mass="8071">MSLRLAIKASLESTETVSGASGGPTKPPGPSSQRPQAGRQVSGAGGTSAGRRKSWPEDLECERGRFQLEPLLCFVLS</sequence>
<keyword evidence="3" id="KW-1185">Reference proteome</keyword>
<dbReference type="Proteomes" id="UP000019335">
    <property type="component" value="Unassembled WGS sequence"/>
</dbReference>
<evidence type="ECO:0000313" key="2">
    <source>
        <dbReference type="EMBL" id="EWM20526.1"/>
    </source>
</evidence>
<accession>W7TJM5</accession>
<reference evidence="2 3" key="1">
    <citation type="journal article" date="2014" name="Mol. Plant">
        <title>Chromosome Scale Genome Assembly and Transcriptome Profiling of Nannochloropsis gaditana in Nitrogen Depletion.</title>
        <authorList>
            <person name="Corteggiani Carpinelli E."/>
            <person name="Telatin A."/>
            <person name="Vitulo N."/>
            <person name="Forcato C."/>
            <person name="D'Angelo M."/>
            <person name="Schiavon R."/>
            <person name="Vezzi A."/>
            <person name="Giacometti G.M."/>
            <person name="Morosinotto T."/>
            <person name="Valle G."/>
        </authorList>
    </citation>
    <scope>NUCLEOTIDE SEQUENCE [LARGE SCALE GENOMIC DNA]</scope>
    <source>
        <strain evidence="2 3">B-31</strain>
    </source>
</reference>
<evidence type="ECO:0000256" key="1">
    <source>
        <dbReference type="SAM" id="MobiDB-lite"/>
    </source>
</evidence>
<dbReference type="EMBL" id="AZIL01003018">
    <property type="protein sequence ID" value="EWM20526.1"/>
    <property type="molecule type" value="Genomic_DNA"/>
</dbReference>
<name>W7TJM5_9STRA</name>
<organism evidence="2 3">
    <name type="scientific">Nannochloropsis gaditana</name>
    <dbReference type="NCBI Taxonomy" id="72520"/>
    <lineage>
        <taxon>Eukaryota</taxon>
        <taxon>Sar</taxon>
        <taxon>Stramenopiles</taxon>
        <taxon>Ochrophyta</taxon>
        <taxon>Eustigmatophyceae</taxon>
        <taxon>Eustigmatales</taxon>
        <taxon>Monodopsidaceae</taxon>
        <taxon>Nannochloropsis</taxon>
    </lineage>
</organism>
<proteinExistence type="predicted"/>